<dbReference type="PANTHER" id="PTHR31157">
    <property type="entry name" value="SCP DOMAIN-CONTAINING PROTEIN"/>
    <property type="match status" value="1"/>
</dbReference>
<evidence type="ECO:0000313" key="4">
    <source>
        <dbReference type="EMBL" id="QKX49201.1"/>
    </source>
</evidence>
<keyword evidence="1" id="KW-0175">Coiled coil</keyword>
<dbReference type="Gene3D" id="3.40.33.10">
    <property type="entry name" value="CAP"/>
    <property type="match status" value="1"/>
</dbReference>
<protein>
    <submittedName>
        <fullName evidence="4">CAP domain-containing protein</fullName>
    </submittedName>
</protein>
<reference evidence="5" key="2">
    <citation type="submission" date="2020-06" db="EMBL/GenBank/DDBJ databases">
        <title>Isolation of Planomicrobium glaciei.</title>
        <authorList>
            <person name="Malisova L."/>
            <person name="Safrankova R."/>
            <person name="Jakubu V."/>
            <person name="Spanelova P."/>
        </authorList>
    </citation>
    <scope>NUCLEOTIDE SEQUENCE [LARGE SCALE GENOMIC DNA]</scope>
    <source>
        <strain evidence="5">NRL-ATB46093</strain>
    </source>
</reference>
<sequence length="354" mass="40089">MKDLLRIMIFLSVILIVFFYFDSPAEENEMLEAPQTQDPLPAQDLVENPMDVERPMEGLSTYIGKPSKDWIADFGKPSRIEPSAFGYEWWVYDASYSNYLMAGIKEGEVVQVYTAGIATDPSPYKIGQTLDDLYRFTIVENEITVKYGTNIYIFNLSSDDLKKRLLASFGDVYAQLYIDGEDQKLEAVRFMDAETLVRHQPYDMMFSGDLLPSLTPSSGLQQSIDEANSKQIIDLTNVYRLRHQKNPLATNPAVSMLAKEHSQNTAKQNFSEEETELKSLEERLTNANIGFEEAAENTATKYSDAAEAVHGWINSPNHRDTLLSSRFNQIGVGVFGKYYTQDFLKQKPAAAEKQ</sequence>
<feature type="domain" description="CAP-associated" evidence="3">
    <location>
        <begin position="63"/>
        <end position="202"/>
    </location>
</feature>
<dbReference type="CDD" id="cd05379">
    <property type="entry name" value="CAP_bacterial"/>
    <property type="match status" value="1"/>
</dbReference>
<feature type="domain" description="SCP" evidence="2">
    <location>
        <begin position="234"/>
        <end position="335"/>
    </location>
</feature>
<dbReference type="InterPro" id="IPR014044">
    <property type="entry name" value="CAP_dom"/>
</dbReference>
<dbReference type="RefSeq" id="WP_036806968.1">
    <property type="nucleotide sequence ID" value="NZ_CP051177.1"/>
</dbReference>
<dbReference type="Pfam" id="PF00188">
    <property type="entry name" value="CAP"/>
    <property type="match status" value="1"/>
</dbReference>
<dbReference type="Pfam" id="PF14504">
    <property type="entry name" value="CAP_assoc_N"/>
    <property type="match status" value="1"/>
</dbReference>
<dbReference type="AlphaFoldDB" id="A0A7H8Q6N7"/>
<evidence type="ECO:0000259" key="3">
    <source>
        <dbReference type="Pfam" id="PF14504"/>
    </source>
</evidence>
<dbReference type="PANTHER" id="PTHR31157:SF26">
    <property type="entry name" value="SCP-LIKE EXTRACELLULAR PROTEIN"/>
    <property type="match status" value="1"/>
</dbReference>
<dbReference type="EMBL" id="CP051177">
    <property type="protein sequence ID" value="QKX49201.1"/>
    <property type="molecule type" value="Genomic_DNA"/>
</dbReference>
<proteinExistence type="predicted"/>
<feature type="coiled-coil region" evidence="1">
    <location>
        <begin position="263"/>
        <end position="297"/>
    </location>
</feature>
<evidence type="ECO:0000259" key="2">
    <source>
        <dbReference type="Pfam" id="PF00188"/>
    </source>
</evidence>
<organism evidence="4 5">
    <name type="scientific">Planococcus glaciei</name>
    <dbReference type="NCBI Taxonomy" id="459472"/>
    <lineage>
        <taxon>Bacteria</taxon>
        <taxon>Bacillati</taxon>
        <taxon>Bacillota</taxon>
        <taxon>Bacilli</taxon>
        <taxon>Bacillales</taxon>
        <taxon>Caryophanaceae</taxon>
        <taxon>Planococcus</taxon>
    </lineage>
</organism>
<name>A0A7H8Q6N7_9BACL</name>
<keyword evidence="5" id="KW-1185">Reference proteome</keyword>
<accession>A0A7H8Q6N7</accession>
<evidence type="ECO:0000313" key="5">
    <source>
        <dbReference type="Proteomes" id="UP000509222"/>
    </source>
</evidence>
<dbReference type="InterPro" id="IPR029410">
    <property type="entry name" value="CAP_assoc"/>
</dbReference>
<dbReference type="InterPro" id="IPR035940">
    <property type="entry name" value="CAP_sf"/>
</dbReference>
<dbReference type="SUPFAM" id="SSF55797">
    <property type="entry name" value="PR-1-like"/>
    <property type="match status" value="1"/>
</dbReference>
<reference evidence="4 5" key="1">
    <citation type="submission" date="2020-04" db="EMBL/GenBank/DDBJ databases">
        <authorList>
            <person name="Pajer P."/>
            <person name="Broz P."/>
        </authorList>
    </citation>
    <scope>NUCLEOTIDE SEQUENCE [LARGE SCALE GENOMIC DNA]</scope>
    <source>
        <strain evidence="5">NRL-ATB46093</strain>
    </source>
</reference>
<evidence type="ECO:0000256" key="1">
    <source>
        <dbReference type="SAM" id="Coils"/>
    </source>
</evidence>
<dbReference type="Proteomes" id="UP000509222">
    <property type="component" value="Chromosome"/>
</dbReference>
<gene>
    <name evidence="4" type="ORF">HF394_00685</name>
</gene>